<proteinExistence type="predicted"/>
<dbReference type="KEGG" id="skn:SKUN_001505"/>
<protein>
    <submittedName>
        <fullName evidence="1">Uncharacterized protein</fullName>
    </submittedName>
</protein>
<sequence>MSQNKPSLSLKIDKYLQLYKQSYILSVKGLALLEIIKKLNFEEVKKEHEDFIDISVKFIKILWEEDKLKKEINFDSLSKNKINKINRVYKELKNDKEHFFNTIINIFPTTNNIEEIEEENKVSFEFKDLNTKIVFTNVEKKINQD</sequence>
<dbReference type="OrthoDB" id="9990555at2"/>
<organism evidence="1 2">
    <name type="scientific">Spiroplasma kunkelii CR2-3x</name>
    <dbReference type="NCBI Taxonomy" id="273035"/>
    <lineage>
        <taxon>Bacteria</taxon>
        <taxon>Bacillati</taxon>
        <taxon>Mycoplasmatota</taxon>
        <taxon>Mollicutes</taxon>
        <taxon>Entomoplasmatales</taxon>
        <taxon>Spiroplasmataceae</taxon>
        <taxon>Spiroplasma</taxon>
    </lineage>
</organism>
<dbReference type="RefSeq" id="WP_053391398.1">
    <property type="nucleotide sequence ID" value="NZ_CP010899.1"/>
</dbReference>
<accession>A0A0K2JIW0</accession>
<evidence type="ECO:0000313" key="1">
    <source>
        <dbReference type="EMBL" id="ALA98363.1"/>
    </source>
</evidence>
<dbReference type="PATRIC" id="fig|273035.7.peg.1860"/>
<keyword evidence="2" id="KW-1185">Reference proteome</keyword>
<dbReference type="EMBL" id="CP010899">
    <property type="protein sequence ID" value="ALA98363.1"/>
    <property type="molecule type" value="Genomic_DNA"/>
</dbReference>
<name>A0A0K2JIW0_SPIKU</name>
<dbReference type="STRING" id="273035.SKUN_001505"/>
<dbReference type="AlphaFoldDB" id="A0A0K2JIW0"/>
<dbReference type="Proteomes" id="UP000062963">
    <property type="component" value="Chromosome"/>
</dbReference>
<evidence type="ECO:0000313" key="2">
    <source>
        <dbReference type="Proteomes" id="UP000062963"/>
    </source>
</evidence>
<gene>
    <name evidence="1" type="ORF">SKUN_001505</name>
</gene>
<reference evidence="1 2" key="1">
    <citation type="journal article" date="2015" name="Genome Announc.">
        <title>Complete Genome Sequence of Spiroplasma kunkelii Strain CR2-3x, Causal Agent of Corn Stunt Disease in Zea mays L.</title>
        <authorList>
            <person name="Davis R.E."/>
            <person name="Shao J."/>
            <person name="Dally E.L."/>
            <person name="Zhao Y."/>
            <person name="Gasparich G.E."/>
            <person name="Gaynor B.J."/>
            <person name="Athey J.C."/>
            <person name="Harrison N.A."/>
            <person name="Donofrio N."/>
        </authorList>
    </citation>
    <scope>NUCLEOTIDE SEQUENCE [LARGE SCALE GENOMIC DNA]</scope>
    <source>
        <strain evidence="1 2">CR2-3x</strain>
    </source>
</reference>